<dbReference type="GO" id="GO:0005829">
    <property type="term" value="C:cytosol"/>
    <property type="evidence" value="ECO:0007669"/>
    <property type="project" value="TreeGrafter"/>
</dbReference>
<dbReference type="Gene3D" id="3.40.50.620">
    <property type="entry name" value="HUPs"/>
    <property type="match status" value="1"/>
</dbReference>
<comment type="similarity">
    <text evidence="9">Belongs to the class-I aminoacyl-tRNA synthetase family.</text>
</comment>
<evidence type="ECO:0000256" key="3">
    <source>
        <dbReference type="ARBA" id="ARBA00022741"/>
    </source>
</evidence>
<dbReference type="InterPro" id="IPR002305">
    <property type="entry name" value="aa-tRNA-synth_Ic"/>
</dbReference>
<dbReference type="GO" id="GO:0005524">
    <property type="term" value="F:ATP binding"/>
    <property type="evidence" value="ECO:0007669"/>
    <property type="project" value="UniProtKB-KW"/>
</dbReference>
<gene>
    <name evidence="10" type="primary">tyrS</name>
    <name evidence="10" type="ORF">MHM_00130</name>
</gene>
<accession>G8C2I3</accession>
<evidence type="ECO:0000256" key="6">
    <source>
        <dbReference type="ARBA" id="ARBA00023146"/>
    </source>
</evidence>
<dbReference type="InterPro" id="IPR036986">
    <property type="entry name" value="S4_RNA-bd_sf"/>
</dbReference>
<evidence type="ECO:0000256" key="5">
    <source>
        <dbReference type="ARBA" id="ARBA00022917"/>
    </source>
</evidence>
<evidence type="ECO:0000256" key="8">
    <source>
        <dbReference type="NCBIfam" id="TIGR00234"/>
    </source>
</evidence>
<evidence type="ECO:0000256" key="1">
    <source>
        <dbReference type="ARBA" id="ARBA00013160"/>
    </source>
</evidence>
<organism evidence="10">
    <name type="scientific">Candidatus Mycoplasma haematominutum 'Birmingham 1'</name>
    <dbReference type="NCBI Taxonomy" id="1116213"/>
    <lineage>
        <taxon>Bacteria</taxon>
        <taxon>Bacillati</taxon>
        <taxon>Mycoplasmatota</taxon>
        <taxon>Mollicutes</taxon>
        <taxon>Mycoplasmataceae</taxon>
        <taxon>Mycoplasma</taxon>
    </lineage>
</organism>
<evidence type="ECO:0000256" key="2">
    <source>
        <dbReference type="ARBA" id="ARBA00022598"/>
    </source>
</evidence>
<dbReference type="PANTHER" id="PTHR11766">
    <property type="entry name" value="TYROSYL-TRNA SYNTHETASE"/>
    <property type="match status" value="1"/>
</dbReference>
<keyword evidence="6 9" id="KW-0030">Aminoacyl-tRNA synthetase</keyword>
<keyword evidence="2 9" id="KW-0436">Ligase</keyword>
<dbReference type="GO" id="GO:0006437">
    <property type="term" value="P:tyrosyl-tRNA aminoacylation"/>
    <property type="evidence" value="ECO:0007669"/>
    <property type="project" value="UniProtKB-UniRule"/>
</dbReference>
<dbReference type="InterPro" id="IPR014729">
    <property type="entry name" value="Rossmann-like_a/b/a_fold"/>
</dbReference>
<evidence type="ECO:0000256" key="9">
    <source>
        <dbReference type="RuleBase" id="RU363036"/>
    </source>
</evidence>
<proteinExistence type="inferred from homology"/>
<evidence type="ECO:0000256" key="4">
    <source>
        <dbReference type="ARBA" id="ARBA00022840"/>
    </source>
</evidence>
<sequence>MSTNLDKGDFFKELKNRNLIYDSTPEGELRKILNANGGIYIGFDLTAPSLHWGHFLLLQILNRASEYQIKTVIILGDFTTQIGDASLRKEDRNRLDISEQNKNLQLIKVQLSKFSPNSKILLNSTFYNNFSISFLSETLNFFKLSQLLSKDFLKCRLKNQTLTLKDIFYPVLQSYDFYQLFLKEGIQIQMGGQDQWGNITTGMEFIRKNKNLALTGGFTVPLLTDSKGQKFGKSGKNTLFLCENLTPPYKCFQYFWNLSDEKIKELSCFIFDNSAKLDKCDSPKTLKERVIKYFFSQIYSSLRFSKIQKISQLLFSNSNLNSDQLQLIGEEIPFYSASEFPNLSEILIKLGLSFSHSESKRLVEHEKCIYCFDYQCKNHKEKLDKNIGKDSYFLIQKGEKEFGLFKLIN</sequence>
<dbReference type="KEGG" id="mhb:MHM_00130"/>
<dbReference type="GO" id="GO:0003723">
    <property type="term" value="F:RNA binding"/>
    <property type="evidence" value="ECO:0007669"/>
    <property type="project" value="InterPro"/>
</dbReference>
<dbReference type="PANTHER" id="PTHR11766:SF0">
    <property type="entry name" value="TYROSINE--TRNA LIGASE, MITOCHONDRIAL"/>
    <property type="match status" value="1"/>
</dbReference>
<keyword evidence="3 9" id="KW-0547">Nucleotide-binding</keyword>
<protein>
    <recommendedName>
        <fullName evidence="1 8">Tyrosine--tRNA ligase</fullName>
        <ecNumber evidence="1 8">6.1.1.1</ecNumber>
    </recommendedName>
</protein>
<evidence type="ECO:0000256" key="7">
    <source>
        <dbReference type="ARBA" id="ARBA00048248"/>
    </source>
</evidence>
<dbReference type="PRINTS" id="PR01040">
    <property type="entry name" value="TRNASYNTHTYR"/>
</dbReference>
<evidence type="ECO:0000313" key="10">
    <source>
        <dbReference type="EMBL" id="CCE66531.1"/>
    </source>
</evidence>
<dbReference type="InterPro" id="IPR002307">
    <property type="entry name" value="Tyr-tRNA-ligase"/>
</dbReference>
<dbReference type="Gene3D" id="3.10.290.10">
    <property type="entry name" value="RNA-binding S4 domain"/>
    <property type="match status" value="1"/>
</dbReference>
<keyword evidence="5 9" id="KW-0648">Protein biosynthesis</keyword>
<dbReference type="Gene3D" id="1.10.240.10">
    <property type="entry name" value="Tyrosyl-Transfer RNA Synthetase"/>
    <property type="match status" value="1"/>
</dbReference>
<dbReference type="HOGENOM" id="CLU_024003_0_3_14"/>
<keyword evidence="4 9" id="KW-0067">ATP-binding</keyword>
<comment type="catalytic activity">
    <reaction evidence="7">
        <text>tRNA(Tyr) + L-tyrosine + ATP = L-tyrosyl-tRNA(Tyr) + AMP + diphosphate + H(+)</text>
        <dbReference type="Rhea" id="RHEA:10220"/>
        <dbReference type="Rhea" id="RHEA-COMP:9706"/>
        <dbReference type="Rhea" id="RHEA-COMP:9707"/>
        <dbReference type="ChEBI" id="CHEBI:15378"/>
        <dbReference type="ChEBI" id="CHEBI:30616"/>
        <dbReference type="ChEBI" id="CHEBI:33019"/>
        <dbReference type="ChEBI" id="CHEBI:58315"/>
        <dbReference type="ChEBI" id="CHEBI:78442"/>
        <dbReference type="ChEBI" id="CHEBI:78536"/>
        <dbReference type="ChEBI" id="CHEBI:456215"/>
        <dbReference type="EC" id="6.1.1.1"/>
    </reaction>
</comment>
<reference evidence="10" key="1">
    <citation type="submission" date="2011-11" db="EMBL/GenBank/DDBJ databases">
        <title>Complete genome sequence of Candidatus Mycoplasma haemominutum.</title>
        <authorList>
            <person name="Barker E.N."/>
            <person name="Darby A.C."/>
            <person name="Helps C.R."/>
            <person name="Peters I.R."/>
            <person name="Hughes M.A."/>
            <person name="Radford A.D."/>
            <person name="Novacco M."/>
            <person name="Boretti F."/>
            <person name="Hofmann-Lehmann R."/>
            <person name="Tasker S."/>
        </authorList>
    </citation>
    <scope>NUCLEOTIDE SEQUENCE</scope>
    <source>
        <strain evidence="10">Birmingham 1</strain>
    </source>
</reference>
<dbReference type="Pfam" id="PF00579">
    <property type="entry name" value="tRNA-synt_1b"/>
    <property type="match status" value="1"/>
</dbReference>
<dbReference type="SUPFAM" id="SSF52374">
    <property type="entry name" value="Nucleotidylyl transferase"/>
    <property type="match status" value="1"/>
</dbReference>
<dbReference type="EC" id="6.1.1.1" evidence="1 8"/>
<reference evidence="10" key="2">
    <citation type="submission" date="2011-11" db="EMBL/GenBank/DDBJ databases">
        <authorList>
            <person name="Barker E."/>
        </authorList>
    </citation>
    <scope>NUCLEOTIDE SEQUENCE</scope>
    <source>
        <strain evidence="10">Birmingham 1</strain>
    </source>
</reference>
<name>G8C2I3_9MOLU</name>
<dbReference type="PATRIC" id="fig|1116213.3.peg.11"/>
<dbReference type="GO" id="GO:0004831">
    <property type="term" value="F:tyrosine-tRNA ligase activity"/>
    <property type="evidence" value="ECO:0007669"/>
    <property type="project" value="UniProtKB-UniRule"/>
</dbReference>
<dbReference type="AlphaFoldDB" id="G8C2I3"/>
<dbReference type="InterPro" id="IPR024088">
    <property type="entry name" value="Tyr-tRNA-ligase_bac-type"/>
</dbReference>
<dbReference type="NCBIfam" id="TIGR00234">
    <property type="entry name" value="tyrS"/>
    <property type="match status" value="1"/>
</dbReference>
<dbReference type="EMBL" id="HE613254">
    <property type="protein sequence ID" value="CCE66531.1"/>
    <property type="molecule type" value="Genomic_DNA"/>
</dbReference>